<reference evidence="1 2" key="1">
    <citation type="submission" date="2023-02" db="EMBL/GenBank/DDBJ databases">
        <title>LHISI_Scaffold_Assembly.</title>
        <authorList>
            <person name="Stuart O.P."/>
            <person name="Cleave R."/>
            <person name="Magrath M.J.L."/>
            <person name="Mikheyev A.S."/>
        </authorList>
    </citation>
    <scope>NUCLEOTIDE SEQUENCE [LARGE SCALE GENOMIC DNA]</scope>
    <source>
        <strain evidence="1">Daus_M_001</strain>
        <tissue evidence="1">Leg muscle</tissue>
    </source>
</reference>
<dbReference type="EMBL" id="JARBHB010000016">
    <property type="protein sequence ID" value="KAJ8866880.1"/>
    <property type="molecule type" value="Genomic_DNA"/>
</dbReference>
<keyword evidence="2" id="KW-1185">Reference proteome</keyword>
<evidence type="ECO:0000313" key="2">
    <source>
        <dbReference type="Proteomes" id="UP001159363"/>
    </source>
</evidence>
<comment type="caution">
    <text evidence="1">The sequence shown here is derived from an EMBL/GenBank/DDBJ whole genome shotgun (WGS) entry which is preliminary data.</text>
</comment>
<dbReference type="Proteomes" id="UP001159363">
    <property type="component" value="Chromosome 15"/>
</dbReference>
<evidence type="ECO:0000313" key="1">
    <source>
        <dbReference type="EMBL" id="KAJ8866880.1"/>
    </source>
</evidence>
<name>A0ABQ9G332_9NEOP</name>
<organism evidence="1 2">
    <name type="scientific">Dryococelus australis</name>
    <dbReference type="NCBI Taxonomy" id="614101"/>
    <lineage>
        <taxon>Eukaryota</taxon>
        <taxon>Metazoa</taxon>
        <taxon>Ecdysozoa</taxon>
        <taxon>Arthropoda</taxon>
        <taxon>Hexapoda</taxon>
        <taxon>Insecta</taxon>
        <taxon>Pterygota</taxon>
        <taxon>Neoptera</taxon>
        <taxon>Polyneoptera</taxon>
        <taxon>Phasmatodea</taxon>
        <taxon>Verophasmatodea</taxon>
        <taxon>Anareolatae</taxon>
        <taxon>Phasmatidae</taxon>
        <taxon>Eurycanthinae</taxon>
        <taxon>Dryococelus</taxon>
    </lineage>
</organism>
<sequence>MPLAGGFSWGTPVPPPPCAPALLHPRVSLHVMFRDDGHLRAPAGKSVARRVSPRPGFTPQMHLFIITPPPAPKLQNRHARCFAVLTQRNIFFDHLAIEQRKVCCARVMVAAQQIDGTRGVVERVYRDMIRRYNECNDVVGRHIEPLFLMDLYQMKDRDIEAPWRGKGHDRNVTFSNSLWTVWCKIATSAAETGFTKMDPLSLLNIEALSFGMIYHALREHYTPVHSPARRGDGALVARASVTLIAPALVGPKRRTTDGKTARRLGALREEAMRVLMAHVSDAPSAPTLLGIRNEKFVQPGGHLKGPTVLSESSVSANELHGDGTVPAVRGRSASPEEWALKGSGRSDSMHRPLGNGARLSAHSNARADIPPEGGAGVVFKGWLPRRGATYHPSRGWPSHPSRLLELIAILFPYRATTSSSAPSGSRGCFKHPLHCCRVGAVVPCLSGLCDFGCTVTQATTTYAPGAELSCWTSHHPEHSPETHRLLQPETAFGDIEVGTIYQSASSSAYNAQTMGMTVLEATGSSDDLSCYGLWVLSTATAPSGKFLRLKSGVGSDLTDDLQEGESGMTSGSQTHCVFKSLDYHNRRKHLLRHKLTKYAVVITHLEKVHFSHFQVSPRERGLMRTWRDTCSRFVCSRRVSLPLPPPHTTPIDDVWWSRKTTKL</sequence>
<gene>
    <name evidence="1" type="ORF">PR048_032742</name>
</gene>
<proteinExistence type="predicted"/>
<protein>
    <submittedName>
        <fullName evidence="1">Uncharacterized protein</fullName>
    </submittedName>
</protein>
<accession>A0ABQ9G332</accession>